<organism evidence="2 3">
    <name type="scientific">Mycena citricolor</name>
    <dbReference type="NCBI Taxonomy" id="2018698"/>
    <lineage>
        <taxon>Eukaryota</taxon>
        <taxon>Fungi</taxon>
        <taxon>Dikarya</taxon>
        <taxon>Basidiomycota</taxon>
        <taxon>Agaricomycotina</taxon>
        <taxon>Agaricomycetes</taxon>
        <taxon>Agaricomycetidae</taxon>
        <taxon>Agaricales</taxon>
        <taxon>Marasmiineae</taxon>
        <taxon>Mycenaceae</taxon>
        <taxon>Mycena</taxon>
    </lineage>
</organism>
<dbReference type="AlphaFoldDB" id="A0AAD2Q3G2"/>
<evidence type="ECO:0000313" key="3">
    <source>
        <dbReference type="Proteomes" id="UP001295794"/>
    </source>
</evidence>
<evidence type="ECO:0000313" key="1">
    <source>
        <dbReference type="EMBL" id="CAK5271392.1"/>
    </source>
</evidence>
<accession>A0AAD2Q3G2</accession>
<name>A0AAD2Q3G2_9AGAR</name>
<comment type="caution">
    <text evidence="2">The sequence shown here is derived from an EMBL/GenBank/DDBJ whole genome shotgun (WGS) entry which is preliminary data.</text>
</comment>
<dbReference type="EMBL" id="CAVNYO010000170">
    <property type="protein sequence ID" value="CAK5271392.1"/>
    <property type="molecule type" value="Genomic_DNA"/>
</dbReference>
<proteinExistence type="predicted"/>
<sequence length="431" mass="49542">MTFLVHLFTRSPICKRRALHALYSASTCQRRAFYVNEIMYRWSSPVLKAKSPNVIQKFKLPENIDTFHPQNITDRHFIDISKSALADINLYRRIARDQKMDPHMRQFGQQLVTSHIPWPEDLRGFFYYHSPAKESPINGGLRFRVTDTPTRDGFLQGKDLLMPHGLPWAIPIDEIATRAHYQDQLLGILVRDGFAPPHLQKALVNLDVIRDSNWVSAFGQSWPVDWQTEYSRIYLLPPGYPPVPVMVTHPWYNKRGKPKSPFTGSGVVTLVRGDKTSGHPYMLRVKTILSLTQHGVNENAVRPSEGMEVPFEPLCILKTTKRVEKKRQGAQPAVDFALKRLPNSPAESDPMDFYRYTEPIFLERRQLPDWEIRLIQTREAEFRAKAEALQPLWSKAEHSLPRSSPPHLDVKGPQLTLNYHFKPAGTKPVSS</sequence>
<gene>
    <name evidence="1" type="ORF">MYCIT1_LOCUS16401</name>
    <name evidence="2" type="ORF">MYCIT1_LOCUS17333</name>
</gene>
<dbReference type="EMBL" id="CAVNYO010000179">
    <property type="protein sequence ID" value="CAK5271916.1"/>
    <property type="molecule type" value="Genomic_DNA"/>
</dbReference>
<keyword evidence="3" id="KW-1185">Reference proteome</keyword>
<protein>
    <submittedName>
        <fullName evidence="2">Uncharacterized protein</fullName>
    </submittedName>
</protein>
<reference evidence="2" key="1">
    <citation type="submission" date="2023-11" db="EMBL/GenBank/DDBJ databases">
        <authorList>
            <person name="De Vega J J."/>
            <person name="De Vega J J."/>
        </authorList>
    </citation>
    <scope>NUCLEOTIDE SEQUENCE</scope>
</reference>
<evidence type="ECO:0000313" key="2">
    <source>
        <dbReference type="EMBL" id="CAK5271916.1"/>
    </source>
</evidence>
<dbReference type="Proteomes" id="UP001295794">
    <property type="component" value="Unassembled WGS sequence"/>
</dbReference>